<dbReference type="GO" id="GO:0009236">
    <property type="term" value="P:cobalamin biosynthetic process"/>
    <property type="evidence" value="ECO:0007669"/>
    <property type="project" value="UniProtKB-UniRule"/>
</dbReference>
<dbReference type="HAMAP" id="MF_00719">
    <property type="entry name" value="CobS"/>
    <property type="match status" value="1"/>
</dbReference>
<dbReference type="Proteomes" id="UP000242763">
    <property type="component" value="Unassembled WGS sequence"/>
</dbReference>
<comment type="subcellular location">
    <subcellularLocation>
        <location evidence="2 19">Cell membrane</location>
        <topology evidence="2 19">Multi-pass membrane protein</topology>
    </subcellularLocation>
</comment>
<evidence type="ECO:0000256" key="14">
    <source>
        <dbReference type="ARBA" id="ARBA00025228"/>
    </source>
</evidence>
<evidence type="ECO:0000256" key="18">
    <source>
        <dbReference type="ARBA" id="ARBA00049504"/>
    </source>
</evidence>
<dbReference type="PANTHER" id="PTHR34148:SF1">
    <property type="entry name" value="ADENOSYLCOBINAMIDE-GDP RIBAZOLETRANSFERASE"/>
    <property type="match status" value="1"/>
</dbReference>
<evidence type="ECO:0000256" key="5">
    <source>
        <dbReference type="ARBA" id="ARBA00013200"/>
    </source>
</evidence>
<name>A0A1I3L8E1_9HYPH</name>
<comment type="catalytic activity">
    <reaction evidence="18 19">
        <text>alpha-ribazole 5'-phosphate + adenosylcob(III)inamide-GDP = adenosylcob(III)alamin 5'-phosphate + GMP + H(+)</text>
        <dbReference type="Rhea" id="RHEA:23560"/>
        <dbReference type="ChEBI" id="CHEBI:15378"/>
        <dbReference type="ChEBI" id="CHEBI:57918"/>
        <dbReference type="ChEBI" id="CHEBI:58115"/>
        <dbReference type="ChEBI" id="CHEBI:60487"/>
        <dbReference type="ChEBI" id="CHEBI:60493"/>
        <dbReference type="EC" id="2.7.8.26"/>
    </reaction>
</comment>
<dbReference type="PANTHER" id="PTHR34148">
    <property type="entry name" value="ADENOSYLCOBINAMIDE-GDP RIBAZOLETRANSFERASE"/>
    <property type="match status" value="1"/>
</dbReference>
<dbReference type="OrthoDB" id="9794626at2"/>
<evidence type="ECO:0000256" key="6">
    <source>
        <dbReference type="ARBA" id="ARBA00015850"/>
    </source>
</evidence>
<proteinExistence type="inferred from homology"/>
<comment type="catalytic activity">
    <reaction evidence="17 19">
        <text>alpha-ribazole + adenosylcob(III)inamide-GDP = adenosylcob(III)alamin + GMP + H(+)</text>
        <dbReference type="Rhea" id="RHEA:16049"/>
        <dbReference type="ChEBI" id="CHEBI:10329"/>
        <dbReference type="ChEBI" id="CHEBI:15378"/>
        <dbReference type="ChEBI" id="CHEBI:18408"/>
        <dbReference type="ChEBI" id="CHEBI:58115"/>
        <dbReference type="ChEBI" id="CHEBI:60487"/>
        <dbReference type="EC" id="2.7.8.26"/>
    </reaction>
</comment>
<evidence type="ECO:0000256" key="19">
    <source>
        <dbReference type="HAMAP-Rule" id="MF_00719"/>
    </source>
</evidence>
<evidence type="ECO:0000256" key="3">
    <source>
        <dbReference type="ARBA" id="ARBA00004663"/>
    </source>
</evidence>
<keyword evidence="10 19" id="KW-0812">Transmembrane</keyword>
<dbReference type="AlphaFoldDB" id="A0A1I3L8E1"/>
<comment type="similarity">
    <text evidence="4 19">Belongs to the CobS family.</text>
</comment>
<evidence type="ECO:0000256" key="9">
    <source>
        <dbReference type="ARBA" id="ARBA00022679"/>
    </source>
</evidence>
<evidence type="ECO:0000256" key="15">
    <source>
        <dbReference type="ARBA" id="ARBA00032605"/>
    </source>
</evidence>
<protein>
    <recommendedName>
        <fullName evidence="6 19">Adenosylcobinamide-GDP ribazoletransferase</fullName>
        <ecNumber evidence="5 19">2.7.8.26</ecNumber>
    </recommendedName>
    <alternativeName>
        <fullName evidence="16 19">Cobalamin synthase</fullName>
    </alternativeName>
    <alternativeName>
        <fullName evidence="15 19">Cobalamin-5'-phosphate synthase</fullName>
    </alternativeName>
</protein>
<evidence type="ECO:0000256" key="1">
    <source>
        <dbReference type="ARBA" id="ARBA00001946"/>
    </source>
</evidence>
<keyword evidence="8 19" id="KW-0169">Cobalamin biosynthesis</keyword>
<keyword evidence="13 19" id="KW-0472">Membrane</keyword>
<evidence type="ECO:0000256" key="17">
    <source>
        <dbReference type="ARBA" id="ARBA00048623"/>
    </source>
</evidence>
<dbReference type="GO" id="GO:0051073">
    <property type="term" value="F:adenosylcobinamide-GDP ribazoletransferase activity"/>
    <property type="evidence" value="ECO:0007669"/>
    <property type="project" value="UniProtKB-UniRule"/>
</dbReference>
<dbReference type="GO" id="GO:0005886">
    <property type="term" value="C:plasma membrane"/>
    <property type="evidence" value="ECO:0007669"/>
    <property type="project" value="UniProtKB-SubCell"/>
</dbReference>
<comment type="pathway">
    <text evidence="3 19">Cofactor biosynthesis; adenosylcobalamin biosynthesis; adenosylcobalamin from cob(II)yrinate a,c-diamide: step 7/7.</text>
</comment>
<comment type="cofactor">
    <cofactor evidence="1 19">
        <name>Mg(2+)</name>
        <dbReference type="ChEBI" id="CHEBI:18420"/>
    </cofactor>
</comment>
<feature type="transmembrane region" description="Helical" evidence="19">
    <location>
        <begin position="40"/>
        <end position="61"/>
    </location>
</feature>
<evidence type="ECO:0000313" key="20">
    <source>
        <dbReference type="EMBL" id="SFI80978.1"/>
    </source>
</evidence>
<dbReference type="EC" id="2.7.8.26" evidence="5 19"/>
<dbReference type="EMBL" id="FORF01000006">
    <property type="protein sequence ID" value="SFI80978.1"/>
    <property type="molecule type" value="Genomic_DNA"/>
</dbReference>
<comment type="function">
    <text evidence="14 19">Joins adenosylcobinamide-GDP and alpha-ribazole to generate adenosylcobalamin (Ado-cobalamin). Also synthesizes adenosylcobalamin 5'-phosphate from adenosylcobinamide-GDP and alpha-ribazole 5'-phosphate.</text>
</comment>
<keyword evidence="21" id="KW-1185">Reference proteome</keyword>
<evidence type="ECO:0000256" key="8">
    <source>
        <dbReference type="ARBA" id="ARBA00022573"/>
    </source>
</evidence>
<dbReference type="GO" id="GO:0008818">
    <property type="term" value="F:cobalamin 5'-phosphate synthase activity"/>
    <property type="evidence" value="ECO:0007669"/>
    <property type="project" value="UniProtKB-UniRule"/>
</dbReference>
<dbReference type="STRING" id="1121003.SAMN03080618_01421"/>
<evidence type="ECO:0000256" key="10">
    <source>
        <dbReference type="ARBA" id="ARBA00022692"/>
    </source>
</evidence>
<dbReference type="UniPathway" id="UPA00148">
    <property type="reaction ID" value="UER00238"/>
</dbReference>
<organism evidence="20 21">
    <name type="scientific">Aquamicrobium aerolatum DSM 21857</name>
    <dbReference type="NCBI Taxonomy" id="1121003"/>
    <lineage>
        <taxon>Bacteria</taxon>
        <taxon>Pseudomonadati</taxon>
        <taxon>Pseudomonadota</taxon>
        <taxon>Alphaproteobacteria</taxon>
        <taxon>Hyphomicrobiales</taxon>
        <taxon>Phyllobacteriaceae</taxon>
        <taxon>Aerobium</taxon>
    </lineage>
</organism>
<keyword evidence="11 19" id="KW-0460">Magnesium</keyword>
<evidence type="ECO:0000256" key="2">
    <source>
        <dbReference type="ARBA" id="ARBA00004651"/>
    </source>
</evidence>
<keyword evidence="7 19" id="KW-1003">Cell membrane</keyword>
<evidence type="ECO:0000256" key="4">
    <source>
        <dbReference type="ARBA" id="ARBA00010561"/>
    </source>
</evidence>
<sequence>MTSKRKPLPPILHDIVACVGFYTRLPVRVDFERPLALSQWAAPVAGLVVGLLAGSFGWLIWCLGVPPTITAAIILAATIAMTGALHEDGLGDTADGFGGGRNREQKLAIMKDSQSGTYGVLALSLSVLLRWSALTALLATAGGMTTLLVLASAHAASRSIIPAFMSLVPSARPDGLSASVGQTDAKTGVIALAIGGMSLLVLSGLEIAAIALLFLGGVFIFIRWLALRQIGGQTGDVLGALQQFGEIAVLSTAATLLP</sequence>
<evidence type="ECO:0000256" key="13">
    <source>
        <dbReference type="ARBA" id="ARBA00023136"/>
    </source>
</evidence>
<dbReference type="RefSeq" id="WP_091520278.1">
    <property type="nucleotide sequence ID" value="NZ_FORF01000006.1"/>
</dbReference>
<gene>
    <name evidence="19" type="primary">cobS</name>
    <name evidence="20" type="ORF">SAMN03080618_01421</name>
</gene>
<keyword evidence="9 19" id="KW-0808">Transferase</keyword>
<reference evidence="21" key="1">
    <citation type="submission" date="2016-10" db="EMBL/GenBank/DDBJ databases">
        <authorList>
            <person name="Varghese N."/>
            <person name="Submissions S."/>
        </authorList>
    </citation>
    <scope>NUCLEOTIDE SEQUENCE [LARGE SCALE GENOMIC DNA]</scope>
    <source>
        <strain evidence="21">DSM 21857</strain>
    </source>
</reference>
<dbReference type="InterPro" id="IPR003805">
    <property type="entry name" value="CobS"/>
</dbReference>
<evidence type="ECO:0000256" key="16">
    <source>
        <dbReference type="ARBA" id="ARBA00032853"/>
    </source>
</evidence>
<evidence type="ECO:0000313" key="21">
    <source>
        <dbReference type="Proteomes" id="UP000242763"/>
    </source>
</evidence>
<dbReference type="Pfam" id="PF02654">
    <property type="entry name" value="CobS"/>
    <property type="match status" value="1"/>
</dbReference>
<accession>A0A1I3L8E1</accession>
<feature type="transmembrane region" description="Helical" evidence="19">
    <location>
        <begin position="189"/>
        <end position="222"/>
    </location>
</feature>
<feature type="transmembrane region" description="Helical" evidence="19">
    <location>
        <begin position="68"/>
        <end position="86"/>
    </location>
</feature>
<evidence type="ECO:0000256" key="12">
    <source>
        <dbReference type="ARBA" id="ARBA00022989"/>
    </source>
</evidence>
<keyword evidence="12 19" id="KW-1133">Transmembrane helix</keyword>
<evidence type="ECO:0000256" key="11">
    <source>
        <dbReference type="ARBA" id="ARBA00022842"/>
    </source>
</evidence>
<evidence type="ECO:0000256" key="7">
    <source>
        <dbReference type="ARBA" id="ARBA00022475"/>
    </source>
</evidence>
<feature type="transmembrane region" description="Helical" evidence="19">
    <location>
        <begin position="118"/>
        <end position="140"/>
    </location>
</feature>